<keyword evidence="1" id="KW-0732">Signal</keyword>
<evidence type="ECO:0000313" key="3">
    <source>
        <dbReference type="Proteomes" id="UP001499974"/>
    </source>
</evidence>
<comment type="caution">
    <text evidence="2">The sequence shown here is derived from an EMBL/GenBank/DDBJ whole genome shotgun (WGS) entry which is preliminary data.</text>
</comment>
<dbReference type="RefSeq" id="WP_345522040.1">
    <property type="nucleotide sequence ID" value="NZ_BAABKM010000002.1"/>
</dbReference>
<protein>
    <submittedName>
        <fullName evidence="2">Uncharacterized protein</fullName>
    </submittedName>
</protein>
<name>A0ABP8XKV1_9ACTN</name>
<reference evidence="3" key="1">
    <citation type="journal article" date="2019" name="Int. J. Syst. Evol. Microbiol.">
        <title>The Global Catalogue of Microorganisms (GCM) 10K type strain sequencing project: providing services to taxonomists for standard genome sequencing and annotation.</title>
        <authorList>
            <consortium name="The Broad Institute Genomics Platform"/>
            <consortium name="The Broad Institute Genome Sequencing Center for Infectious Disease"/>
            <person name="Wu L."/>
            <person name="Ma J."/>
        </authorList>
    </citation>
    <scope>NUCLEOTIDE SEQUENCE [LARGE SCALE GENOMIC DNA]</scope>
    <source>
        <strain evidence="3">JCM 18531</strain>
    </source>
</reference>
<feature type="signal peptide" evidence="1">
    <location>
        <begin position="1"/>
        <end position="27"/>
    </location>
</feature>
<dbReference type="Proteomes" id="UP001499974">
    <property type="component" value="Unassembled WGS sequence"/>
</dbReference>
<feature type="chain" id="PRO_5047319815" evidence="1">
    <location>
        <begin position="28"/>
        <end position="202"/>
    </location>
</feature>
<dbReference type="EMBL" id="BAABKM010000002">
    <property type="protein sequence ID" value="GAA4708292.1"/>
    <property type="molecule type" value="Genomic_DNA"/>
</dbReference>
<keyword evidence="3" id="KW-1185">Reference proteome</keyword>
<evidence type="ECO:0000256" key="1">
    <source>
        <dbReference type="SAM" id="SignalP"/>
    </source>
</evidence>
<accession>A0ABP8XKV1</accession>
<organism evidence="2 3">
    <name type="scientific">Nocardioides conyzicola</name>
    <dbReference type="NCBI Taxonomy" id="1651781"/>
    <lineage>
        <taxon>Bacteria</taxon>
        <taxon>Bacillati</taxon>
        <taxon>Actinomycetota</taxon>
        <taxon>Actinomycetes</taxon>
        <taxon>Propionibacteriales</taxon>
        <taxon>Nocardioidaceae</taxon>
        <taxon>Nocardioides</taxon>
    </lineage>
</organism>
<gene>
    <name evidence="2" type="ORF">GCM10023349_28730</name>
</gene>
<sequence length="202" mass="20980">MKLPRYVPVLAAAAVLLLLGSTGGAVAGSLITSKQIKDNTITTKDIKNKTLTTQDLSSKTVKSLKGKNGKDGASAWDVIPSGNTVSGYFYDTGTTGAALSGQVENINLPGVAPAAPTSYAFAPDSLTETSDEDPTCTGTLAEPTAPPGKVCVYLDGIGGLTSARVYPWDAAEVGDRTFYLSFSEPAADTAYYYYGAWAYTAP</sequence>
<evidence type="ECO:0000313" key="2">
    <source>
        <dbReference type="EMBL" id="GAA4708292.1"/>
    </source>
</evidence>
<proteinExistence type="predicted"/>